<keyword evidence="2" id="KW-1133">Transmembrane helix</keyword>
<keyword evidence="4" id="KW-1185">Reference proteome</keyword>
<keyword evidence="2" id="KW-0472">Membrane</keyword>
<feature type="transmembrane region" description="Helical" evidence="2">
    <location>
        <begin position="81"/>
        <end position="103"/>
    </location>
</feature>
<dbReference type="GeneID" id="54292377"/>
<feature type="region of interest" description="Disordered" evidence="1">
    <location>
        <begin position="1"/>
        <end position="29"/>
    </location>
</feature>
<keyword evidence="2" id="KW-0812">Transmembrane</keyword>
<accession>A0A6A6B346</accession>
<sequence length="174" mass="19359">MLTRPPHPHRQSINRPGRTDGNMQAMARQGEASRTTWASGLHWCRCSGVLSFSFALFCYISPLFLYLSAPSFLPSFSLPSPSLSAISLSVVCLFVWVLVLALVGLRLSLQRHPSIGHHRWRRRVALPPWLGSGLACWLAGWLRCCRVISTALFSALESEKYMITCRALDISTGS</sequence>
<dbReference type="Proteomes" id="UP000799438">
    <property type="component" value="Unassembled WGS sequence"/>
</dbReference>
<feature type="transmembrane region" description="Helical" evidence="2">
    <location>
        <begin position="49"/>
        <end position="69"/>
    </location>
</feature>
<dbReference type="RefSeq" id="XP_033393359.1">
    <property type="nucleotide sequence ID" value="XM_033534887.1"/>
</dbReference>
<organism evidence="3 4">
    <name type="scientific">Aplosporella prunicola CBS 121167</name>
    <dbReference type="NCBI Taxonomy" id="1176127"/>
    <lineage>
        <taxon>Eukaryota</taxon>
        <taxon>Fungi</taxon>
        <taxon>Dikarya</taxon>
        <taxon>Ascomycota</taxon>
        <taxon>Pezizomycotina</taxon>
        <taxon>Dothideomycetes</taxon>
        <taxon>Dothideomycetes incertae sedis</taxon>
        <taxon>Botryosphaeriales</taxon>
        <taxon>Aplosporellaceae</taxon>
        <taxon>Aplosporella</taxon>
    </lineage>
</organism>
<protein>
    <submittedName>
        <fullName evidence="3">Uncharacterized protein</fullName>
    </submittedName>
</protein>
<evidence type="ECO:0000313" key="4">
    <source>
        <dbReference type="Proteomes" id="UP000799438"/>
    </source>
</evidence>
<dbReference type="AlphaFoldDB" id="A0A6A6B346"/>
<reference evidence="3" key="1">
    <citation type="journal article" date="2020" name="Stud. Mycol.">
        <title>101 Dothideomycetes genomes: a test case for predicting lifestyles and emergence of pathogens.</title>
        <authorList>
            <person name="Haridas S."/>
            <person name="Albert R."/>
            <person name="Binder M."/>
            <person name="Bloem J."/>
            <person name="Labutti K."/>
            <person name="Salamov A."/>
            <person name="Andreopoulos B."/>
            <person name="Baker S."/>
            <person name="Barry K."/>
            <person name="Bills G."/>
            <person name="Bluhm B."/>
            <person name="Cannon C."/>
            <person name="Castanera R."/>
            <person name="Culley D."/>
            <person name="Daum C."/>
            <person name="Ezra D."/>
            <person name="Gonzalez J."/>
            <person name="Henrissat B."/>
            <person name="Kuo A."/>
            <person name="Liang C."/>
            <person name="Lipzen A."/>
            <person name="Lutzoni F."/>
            <person name="Magnuson J."/>
            <person name="Mondo S."/>
            <person name="Nolan M."/>
            <person name="Ohm R."/>
            <person name="Pangilinan J."/>
            <person name="Park H.-J."/>
            <person name="Ramirez L."/>
            <person name="Alfaro M."/>
            <person name="Sun H."/>
            <person name="Tritt A."/>
            <person name="Yoshinaga Y."/>
            <person name="Zwiers L.-H."/>
            <person name="Turgeon B."/>
            <person name="Goodwin S."/>
            <person name="Spatafora J."/>
            <person name="Crous P."/>
            <person name="Grigoriev I."/>
        </authorList>
    </citation>
    <scope>NUCLEOTIDE SEQUENCE</scope>
    <source>
        <strain evidence="3">CBS 121167</strain>
    </source>
</reference>
<gene>
    <name evidence="3" type="ORF">K452DRAFT_100255</name>
</gene>
<name>A0A6A6B346_9PEZI</name>
<feature type="compositionally biased region" description="Basic residues" evidence="1">
    <location>
        <begin position="1"/>
        <end position="12"/>
    </location>
</feature>
<evidence type="ECO:0000256" key="1">
    <source>
        <dbReference type="SAM" id="MobiDB-lite"/>
    </source>
</evidence>
<evidence type="ECO:0000256" key="2">
    <source>
        <dbReference type="SAM" id="Phobius"/>
    </source>
</evidence>
<proteinExistence type="predicted"/>
<evidence type="ECO:0000313" key="3">
    <source>
        <dbReference type="EMBL" id="KAF2137644.1"/>
    </source>
</evidence>
<dbReference type="EMBL" id="ML995501">
    <property type="protein sequence ID" value="KAF2137644.1"/>
    <property type="molecule type" value="Genomic_DNA"/>
</dbReference>